<dbReference type="OrthoDB" id="1191296at2"/>
<dbReference type="InterPro" id="IPR050708">
    <property type="entry name" value="T6SS_VgrG/RHS"/>
</dbReference>
<organism evidence="2 3">
    <name type="scientific">Mucilaginibacter frigoritolerans</name>
    <dbReference type="NCBI Taxonomy" id="652788"/>
    <lineage>
        <taxon>Bacteria</taxon>
        <taxon>Pseudomonadati</taxon>
        <taxon>Bacteroidota</taxon>
        <taxon>Sphingobacteriia</taxon>
        <taxon>Sphingobacteriales</taxon>
        <taxon>Sphingobacteriaceae</taxon>
        <taxon>Mucilaginibacter</taxon>
    </lineage>
</organism>
<proteinExistence type="predicted"/>
<dbReference type="EMBL" id="VLLI01000015">
    <property type="protein sequence ID" value="TWI95611.1"/>
    <property type="molecule type" value="Genomic_DNA"/>
</dbReference>
<dbReference type="Gene3D" id="2.180.10.10">
    <property type="entry name" value="RHS repeat-associated core"/>
    <property type="match status" value="1"/>
</dbReference>
<protein>
    <submittedName>
        <fullName evidence="2">RHS repeat-associated protein</fullName>
    </submittedName>
</protein>
<sequence>MNLKPYFTLLLACILQWMGQELYAQSPGFVQQDIIKVANITTDAQTYSLGVSSKQTTRIYYDGLGRNLQSVAVQASPLQNDQIQPVAYDNLGRQTKSYLPYAGKSTDPMGSYRPNAISTDQPAFYTGQNIVASDNAPYSQAVFENSPLQRMLQAGMVGSSYQPGVSGNHYKTVIYRPNTSSDGNIIIWNPDGTFTANNYYAAGNLSVTDGTDEDGVESLVFNDLAGRTILKRQKLSGVNMDTYYIYNLAGMISYIVPPAATNILAANNYNLTIAPLSNLVFNFVYNNQGQLIQKTVPAKGAMFIIYDPLNRPVLMQDALMRTNNQWNYIKYDAEGRAISQGIYIDAVNAVNSTTPATMQAYVNTFATSYTTLWYESRTATLTNNGYYTNSVFPTGTVTNTSITPLAYAYYDDYDLNHDGTADFSYVTQNDASLPNEETATTAQLKGMPTMVCKSTVAGLTNTWLTTVTFYDRRLNPIQVRSNNHVYYNGYTTSAALTDTKTVVNDFTGAPQVSKVVKQTTSTTSVTVYTQFTYDQVYRVTAISQKYNTGNFMPVANYTYNELGQVINKKLGQVSAGSVPATQTLNSTFSGTNTIIASNSINMATGFSVPSGSTFSAYISPGYLQSVDYRYNIRGQVTSINNSTLSNDNGLTNADSNDLFGMQMLYDQTDSNLGNTPKYNGKLSAVKWMSKDGNNNSSYERAFVYSYDAQDRYTGEIYNERPSNSTTSTAFTTTHGWDETGISYDLNGNLLSLSRNTGTQGSSTYTNIDNLTYTPDPQTPDRLKTVGDASNNALGFIGGTGNYTYDANGNLAVDPYKGISQISYSFLNRTSKIAFTSSVNRYITYVTDANGTVLRKQQYDNVSGVATIQHTTDYVDGFVYLDGVLSYFPMPEGRVVNNAGTLTQEFIITDGQGNARISFNNTGAGGAAKVVQENSYYGFGMIMPSSPVATPTVPNKDLYNGGSEWQNDYANLPDYYQTFNRNYDAALGRFIGVDPEAESAESMTTYQYAGNNPIMNNDPLGNLLNADKLPPLGAQPVSGPSYGNFGGGDGNSLSDFVTWSDAAAYAATGAGPGSSYLGTTIYRSGTYDTNEGSVNTNAGVGDIASAISSINNWTGQQVGSNAGVYYGTNKTGIQYYEYQSQTANGVNANGDVDITDHYGFIINDANAGGMAPPGLLGGQSNPASWVFTPAGPDANYQTAGVSGILFHELKLEWNPKEMGVKAAIVIMRPLYFELPRVTSMFGKTDEIMSSVWAAGVSAGAVNAAIRAADKAWDNSNGELNQYQLGNIFLQSLRTIIQSVGGRVSTQPNYPLTIVRPYSTL</sequence>
<dbReference type="Proteomes" id="UP000317010">
    <property type="component" value="Unassembled WGS sequence"/>
</dbReference>
<dbReference type="Pfam" id="PF20041">
    <property type="entry name" value="DUF6443"/>
    <property type="match status" value="1"/>
</dbReference>
<gene>
    <name evidence="2" type="ORF">JN11_04350</name>
</gene>
<feature type="domain" description="DUF6443" evidence="1">
    <location>
        <begin position="37"/>
        <end position="168"/>
    </location>
</feature>
<dbReference type="RefSeq" id="WP_144916002.1">
    <property type="nucleotide sequence ID" value="NZ_VLLI01000015.1"/>
</dbReference>
<evidence type="ECO:0000313" key="2">
    <source>
        <dbReference type="EMBL" id="TWI95611.1"/>
    </source>
</evidence>
<keyword evidence="3" id="KW-1185">Reference proteome</keyword>
<accession>A0A562TPT9</accession>
<dbReference type="NCBIfam" id="TIGR03696">
    <property type="entry name" value="Rhs_assc_core"/>
    <property type="match status" value="1"/>
</dbReference>
<evidence type="ECO:0000259" key="1">
    <source>
        <dbReference type="Pfam" id="PF20041"/>
    </source>
</evidence>
<reference evidence="2 3" key="1">
    <citation type="submission" date="2019-07" db="EMBL/GenBank/DDBJ databases">
        <title>Genomic Encyclopedia of Archaeal and Bacterial Type Strains, Phase II (KMG-II): from individual species to whole genera.</title>
        <authorList>
            <person name="Goeker M."/>
        </authorList>
    </citation>
    <scope>NUCLEOTIDE SEQUENCE [LARGE SCALE GENOMIC DNA]</scope>
    <source>
        <strain evidence="2 3">ATCC BAA-1854</strain>
    </source>
</reference>
<evidence type="ECO:0000313" key="3">
    <source>
        <dbReference type="Proteomes" id="UP000317010"/>
    </source>
</evidence>
<dbReference type="InterPro" id="IPR022385">
    <property type="entry name" value="Rhs_assc_core"/>
</dbReference>
<dbReference type="InterPro" id="IPR045619">
    <property type="entry name" value="DUF6443"/>
</dbReference>
<comment type="caution">
    <text evidence="2">The sequence shown here is derived from an EMBL/GenBank/DDBJ whole genome shotgun (WGS) entry which is preliminary data.</text>
</comment>
<name>A0A562TPT9_9SPHI</name>
<dbReference type="PANTHER" id="PTHR32305">
    <property type="match status" value="1"/>
</dbReference>
<dbReference type="PANTHER" id="PTHR32305:SF15">
    <property type="entry name" value="PROTEIN RHSA-RELATED"/>
    <property type="match status" value="1"/>
</dbReference>